<dbReference type="PANTHER" id="PTHR35809:SF1">
    <property type="entry name" value="ARCHAETIDYLSERINE DECARBOXYLASE PROENZYME-RELATED"/>
    <property type="match status" value="1"/>
</dbReference>
<dbReference type="AlphaFoldDB" id="A0A6C2UR16"/>
<organism evidence="12 13">
    <name type="scientific">Pontiella sulfatireligans</name>
    <dbReference type="NCBI Taxonomy" id="2750658"/>
    <lineage>
        <taxon>Bacteria</taxon>
        <taxon>Pseudomonadati</taxon>
        <taxon>Kiritimatiellota</taxon>
        <taxon>Kiritimatiellia</taxon>
        <taxon>Kiritimatiellales</taxon>
        <taxon>Pontiellaceae</taxon>
        <taxon>Pontiella</taxon>
    </lineage>
</organism>
<evidence type="ECO:0000256" key="5">
    <source>
        <dbReference type="ARBA" id="ARBA00023136"/>
    </source>
</evidence>
<dbReference type="Pfam" id="PF02666">
    <property type="entry name" value="PS_Dcarbxylase"/>
    <property type="match status" value="1"/>
</dbReference>
<dbReference type="InterPro" id="IPR003817">
    <property type="entry name" value="PS_Dcarbxylase"/>
</dbReference>
<dbReference type="EMBL" id="CAAHFH010000002">
    <property type="protein sequence ID" value="VGO22752.1"/>
    <property type="molecule type" value="Genomic_DNA"/>
</dbReference>
<keyword evidence="13" id="KW-1185">Reference proteome</keyword>
<sequence length="229" mass="24509">MKLAKHGKREWFGGGLIALALAATGAGIALFVHLATGVVIAVLAGTAWLALAAFFRVPNRAIPSDPGLILSPADGVVKDIEVTTDHGIELYEGKPLLCIGIFLSVLDVHVNRAPCDLQVEYRKYKEGRFLDARNPRCAKENESLVIAGTAHVGGDTFPVAVRQVSGAIARRIVCEPQPGARLKKGEIYGMIKFGSRTELYLPTGELIIPAVEIGQKVRSGTTVMARTKN</sequence>
<keyword evidence="7" id="KW-0594">Phospholipid biosynthesis</keyword>
<dbReference type="GO" id="GO:0004609">
    <property type="term" value="F:phosphatidylserine decarboxylase activity"/>
    <property type="evidence" value="ECO:0007669"/>
    <property type="project" value="InterPro"/>
</dbReference>
<dbReference type="GO" id="GO:0008654">
    <property type="term" value="P:phospholipid biosynthetic process"/>
    <property type="evidence" value="ECO:0007669"/>
    <property type="project" value="UniProtKB-KW"/>
</dbReference>
<gene>
    <name evidence="12" type="primary">psd</name>
    <name evidence="12" type="ORF">SCARR_04848</name>
</gene>
<keyword evidence="6" id="KW-0865">Zymogen</keyword>
<keyword evidence="1" id="KW-1003">Cell membrane</keyword>
<keyword evidence="9" id="KW-1208">Phospholipid metabolism</keyword>
<name>A0A6C2UR16_9BACT</name>
<evidence type="ECO:0000256" key="6">
    <source>
        <dbReference type="ARBA" id="ARBA00023145"/>
    </source>
</evidence>
<dbReference type="PANTHER" id="PTHR35809">
    <property type="entry name" value="ARCHAETIDYLSERINE DECARBOXYLASE PROENZYME-RELATED"/>
    <property type="match status" value="1"/>
</dbReference>
<keyword evidence="11" id="KW-0812">Transmembrane</keyword>
<dbReference type="Proteomes" id="UP000346198">
    <property type="component" value="Unassembled WGS sequence"/>
</dbReference>
<evidence type="ECO:0000256" key="8">
    <source>
        <dbReference type="ARBA" id="ARBA00023239"/>
    </source>
</evidence>
<dbReference type="InterPro" id="IPR033175">
    <property type="entry name" value="PSD-A"/>
</dbReference>
<evidence type="ECO:0000256" key="3">
    <source>
        <dbReference type="ARBA" id="ARBA00022793"/>
    </source>
</evidence>
<evidence type="ECO:0000256" key="11">
    <source>
        <dbReference type="SAM" id="Phobius"/>
    </source>
</evidence>
<protein>
    <submittedName>
        <fullName evidence="12">Phosphatidylserine decarboxylase proenzyme</fullName>
    </submittedName>
</protein>
<feature type="transmembrane region" description="Helical" evidence="11">
    <location>
        <begin position="38"/>
        <end position="55"/>
    </location>
</feature>
<keyword evidence="5 11" id="KW-0472">Membrane</keyword>
<keyword evidence="8" id="KW-0456">Lyase</keyword>
<evidence type="ECO:0000313" key="13">
    <source>
        <dbReference type="Proteomes" id="UP000346198"/>
    </source>
</evidence>
<evidence type="ECO:0000256" key="2">
    <source>
        <dbReference type="ARBA" id="ARBA00022516"/>
    </source>
</evidence>
<evidence type="ECO:0000256" key="10">
    <source>
        <dbReference type="ARBA" id="ARBA00023317"/>
    </source>
</evidence>
<reference evidence="12 13" key="1">
    <citation type="submission" date="2019-04" db="EMBL/GenBank/DDBJ databases">
        <authorList>
            <person name="Van Vliet M D."/>
        </authorList>
    </citation>
    <scope>NUCLEOTIDE SEQUENCE [LARGE SCALE GENOMIC DNA]</scope>
    <source>
        <strain evidence="12 13">F21</strain>
    </source>
</reference>
<keyword evidence="2" id="KW-0444">Lipid biosynthesis</keyword>
<evidence type="ECO:0000256" key="4">
    <source>
        <dbReference type="ARBA" id="ARBA00023098"/>
    </source>
</evidence>
<keyword evidence="10" id="KW-0670">Pyruvate</keyword>
<accession>A0A6C2UR16</accession>
<keyword evidence="11" id="KW-1133">Transmembrane helix</keyword>
<feature type="transmembrane region" description="Helical" evidence="11">
    <location>
        <begin position="12"/>
        <end position="32"/>
    </location>
</feature>
<proteinExistence type="predicted"/>
<keyword evidence="3" id="KW-0210">Decarboxylase</keyword>
<evidence type="ECO:0000256" key="9">
    <source>
        <dbReference type="ARBA" id="ARBA00023264"/>
    </source>
</evidence>
<dbReference type="RefSeq" id="WP_136064360.1">
    <property type="nucleotide sequence ID" value="NZ_CAAHFH010000002.1"/>
</dbReference>
<evidence type="ECO:0000313" key="12">
    <source>
        <dbReference type="EMBL" id="VGO22752.1"/>
    </source>
</evidence>
<evidence type="ECO:0000256" key="1">
    <source>
        <dbReference type="ARBA" id="ARBA00022475"/>
    </source>
</evidence>
<evidence type="ECO:0000256" key="7">
    <source>
        <dbReference type="ARBA" id="ARBA00023209"/>
    </source>
</evidence>
<keyword evidence="4" id="KW-0443">Lipid metabolism</keyword>